<reference evidence="2" key="1">
    <citation type="journal article" date="2014" name="Int. J. Syst. Evol. Microbiol.">
        <title>Complete genome sequence of Corynebacterium casei LMG S-19264T (=DSM 44701T), isolated from a smear-ripened cheese.</title>
        <authorList>
            <consortium name="US DOE Joint Genome Institute (JGI-PGF)"/>
            <person name="Walter F."/>
            <person name="Albersmeier A."/>
            <person name="Kalinowski J."/>
            <person name="Ruckert C."/>
        </authorList>
    </citation>
    <scope>NUCLEOTIDE SEQUENCE</scope>
    <source>
        <strain evidence="2">CGMCC 1.15758</strain>
    </source>
</reference>
<gene>
    <name evidence="2" type="ORF">GCM10010995_07120</name>
</gene>
<reference evidence="2" key="2">
    <citation type="submission" date="2020-09" db="EMBL/GenBank/DDBJ databases">
        <authorList>
            <person name="Sun Q."/>
            <person name="Zhou Y."/>
        </authorList>
    </citation>
    <scope>NUCLEOTIDE SEQUENCE</scope>
    <source>
        <strain evidence="2">CGMCC 1.15758</strain>
    </source>
</reference>
<keyword evidence="3" id="KW-1185">Reference proteome</keyword>
<comment type="caution">
    <text evidence="2">The sequence shown here is derived from an EMBL/GenBank/DDBJ whole genome shotgun (WGS) entry which is preliminary data.</text>
</comment>
<dbReference type="InterPro" id="IPR021055">
    <property type="entry name" value="T4BSS_IcmL/DotI"/>
</dbReference>
<dbReference type="RefSeq" id="WP_117002078.1">
    <property type="nucleotide sequence ID" value="NZ_BMJS01000005.1"/>
</dbReference>
<name>A0A8J2Z392_9GAMM</name>
<evidence type="ECO:0000313" key="3">
    <source>
        <dbReference type="Proteomes" id="UP000636949"/>
    </source>
</evidence>
<keyword evidence="1" id="KW-0812">Transmembrane</keyword>
<evidence type="ECO:0000313" key="2">
    <source>
        <dbReference type="EMBL" id="GGF92560.1"/>
    </source>
</evidence>
<feature type="transmembrane region" description="Helical" evidence="1">
    <location>
        <begin position="31"/>
        <end position="49"/>
    </location>
</feature>
<keyword evidence="1" id="KW-1133">Transmembrane helix</keyword>
<dbReference type="Pfam" id="PF11393">
    <property type="entry name" value="T4BSS_DotI_IcmL"/>
    <property type="match status" value="1"/>
</dbReference>
<organism evidence="2 3">
    <name type="scientific">Cysteiniphilum litorale</name>
    <dbReference type="NCBI Taxonomy" id="2056700"/>
    <lineage>
        <taxon>Bacteria</taxon>
        <taxon>Pseudomonadati</taxon>
        <taxon>Pseudomonadota</taxon>
        <taxon>Gammaproteobacteria</taxon>
        <taxon>Thiotrichales</taxon>
        <taxon>Fastidiosibacteraceae</taxon>
        <taxon>Cysteiniphilum</taxon>
    </lineage>
</organism>
<dbReference type="OrthoDB" id="9839095at2"/>
<evidence type="ECO:0000256" key="1">
    <source>
        <dbReference type="SAM" id="Phobius"/>
    </source>
</evidence>
<dbReference type="AlphaFoldDB" id="A0A8J2Z392"/>
<keyword evidence="1" id="KW-0472">Membrane</keyword>
<dbReference type="EMBL" id="BMJS01000005">
    <property type="protein sequence ID" value="GGF92560.1"/>
    <property type="molecule type" value="Genomic_DNA"/>
</dbReference>
<protein>
    <submittedName>
        <fullName evidence="2">Uncharacterized protein</fullName>
    </submittedName>
</protein>
<sequence>MLAWFFKGRRKVPIHQLATEYTSNEIRKRLYLRRYILMLCLGFVILLWVNGRNQLSHQWTYYFALDDKGALASIYPLNEPQPFTRDDIIQYATDRIYQIFAVTPENYQQKHNELFNLNFAVTGFSDQVQSAIGDSGLLLRLQQGWYFAVESLGNPSVKLSSIHTSNGNVVMWKVAFDHFVLYATNGQTFSRTQSKLEIDVLKTPFMSLPSQLSIAKIMRYDLKDIGNDIGY</sequence>
<proteinExistence type="predicted"/>
<dbReference type="Proteomes" id="UP000636949">
    <property type="component" value="Unassembled WGS sequence"/>
</dbReference>
<accession>A0A8J2Z392</accession>